<dbReference type="AlphaFoldDB" id="A0A6P1QVH6"/>
<keyword evidence="3" id="KW-1185">Reference proteome</keyword>
<dbReference type="KEGG" id="bcad:DBX24_02395"/>
<dbReference type="RefSeq" id="WP_120488519.1">
    <property type="nucleotide sequence ID" value="NZ_CP029149.1"/>
</dbReference>
<gene>
    <name evidence="2" type="ORF">DBX24_02395</name>
</gene>
<name>A0A6P1QVH6_9FLAO</name>
<evidence type="ECO:0000256" key="1">
    <source>
        <dbReference type="ARBA" id="ARBA00022729"/>
    </source>
</evidence>
<dbReference type="Pfam" id="PF18962">
    <property type="entry name" value="Por_Secre_tail"/>
    <property type="match status" value="1"/>
</dbReference>
<dbReference type="Proteomes" id="UP000464318">
    <property type="component" value="Chromosome"/>
</dbReference>
<dbReference type="EMBL" id="CP029149">
    <property type="protein sequence ID" value="QHN64821.1"/>
    <property type="molecule type" value="Genomic_DNA"/>
</dbReference>
<protein>
    <submittedName>
        <fullName evidence="2">T9SS type A sorting domain-containing protein</fullName>
    </submittedName>
</protein>
<accession>A0A6P1QVH6</accession>
<keyword evidence="1" id="KW-0732">Signal</keyword>
<proteinExistence type="predicted"/>
<sequence>MRKNLLAISAISLFFQANAQYLTTVSNNAKVNVRKSAYIHNGGGLKTIGSGQIENRGSINIVGQTTSKVSTLETDGSDKSYGSDNISDINIVNRINEPGNYAQWNKLNETPIYTYGQLKITGIPQANIKAFVSQEYRAPKHGAYQQIAFPFIDKEIRFMQSELGTGSINNTRGGQREVLYWDNKKVRFNSLPNLQTKLGTTTIPPHSYYALGTKDIPGDLIVKKGTNTQLVFRGIPVSAEGDVIVSLVDAGKDIDFGNQGQLFNYYQERYNSYLDDAFVRSTGVSWENPHFGRNIYQIGNPFLMNLDLRKLKPNDQEIYGIKLEPRDVKHTSQGGGSQSGTKTGSIKFLVFSKNGTLVGDTEYTIVRPGQTFVLKLKKNKAGNSLNLADLRTFSYNEDVALGGRSSYSSGSTVKQLAIIGLDKDNQEIGRTYYVLSDDTVSGTSDNATTQVGDISGARFGIFEEDPIKGGYDKNNIKMLYINEANESDFYGKAAVLGKYNPEIKNFKFEISENTVKLNDNEKVLSSGESFYFKNAKKNVIQIAHNMVIPADGNATQVYGLYYGNPTELETSETTDVLSKTYIAYNSEKDNYIIRFSKNWKSANIEIYDASGRLVSSDKNIKTNEDYTIKLDKKYAGVFFVKVISDKGELFQSKLLIK</sequence>
<evidence type="ECO:0000313" key="3">
    <source>
        <dbReference type="Proteomes" id="UP000464318"/>
    </source>
</evidence>
<dbReference type="InterPro" id="IPR026444">
    <property type="entry name" value="Secre_tail"/>
</dbReference>
<reference evidence="2 3" key="1">
    <citation type="submission" date="2018-04" db="EMBL/GenBank/DDBJ databases">
        <title>Characteristic and Complete Genome Sequencing of A Novel Member of Infective Endocarditis Causative Bacteria: Bergeyella cardium QL-PH.</title>
        <authorList>
            <person name="Pan H."/>
            <person name="Sun E."/>
            <person name="Zhang Y."/>
        </authorList>
    </citation>
    <scope>NUCLEOTIDE SEQUENCE [LARGE SCALE GENOMIC DNA]</scope>
    <source>
        <strain evidence="2 3">HPQL</strain>
    </source>
</reference>
<dbReference type="OrthoDB" id="1272926at2"/>
<evidence type="ECO:0000313" key="2">
    <source>
        <dbReference type="EMBL" id="QHN64821.1"/>
    </source>
</evidence>
<organism evidence="2 3">
    <name type="scientific">Bergeyella cardium</name>
    <dbReference type="NCBI Taxonomy" id="1585976"/>
    <lineage>
        <taxon>Bacteria</taxon>
        <taxon>Pseudomonadati</taxon>
        <taxon>Bacteroidota</taxon>
        <taxon>Flavobacteriia</taxon>
        <taxon>Flavobacteriales</taxon>
        <taxon>Weeksellaceae</taxon>
        <taxon>Bergeyella</taxon>
    </lineage>
</organism>
<dbReference type="NCBIfam" id="TIGR04183">
    <property type="entry name" value="Por_Secre_tail"/>
    <property type="match status" value="1"/>
</dbReference>